<dbReference type="SMART" id="SM00304">
    <property type="entry name" value="HAMP"/>
    <property type="match status" value="2"/>
</dbReference>
<dbReference type="EC" id="2.7.13.3" evidence="3"/>
<comment type="catalytic activity">
    <reaction evidence="1">
        <text>ATP + protein L-histidine = ADP + protein N-phospho-L-histidine.</text>
        <dbReference type="EC" id="2.7.13.3"/>
    </reaction>
</comment>
<dbReference type="STRING" id="633147.Olsu_1761"/>
<dbReference type="SUPFAM" id="SSF55874">
    <property type="entry name" value="ATPase domain of HSP90 chaperone/DNA topoisomerase II/histidine kinase"/>
    <property type="match status" value="1"/>
</dbReference>
<proteinExistence type="predicted"/>
<keyword evidence="5" id="KW-0808">Transferase</keyword>
<accession>E1QXJ6</accession>
<feature type="domain" description="HAMP" evidence="14">
    <location>
        <begin position="231"/>
        <end position="283"/>
    </location>
</feature>
<feature type="transmembrane region" description="Helical" evidence="12">
    <location>
        <begin position="208"/>
        <end position="229"/>
    </location>
</feature>
<dbReference type="SMART" id="SM00388">
    <property type="entry name" value="HisKA"/>
    <property type="match status" value="1"/>
</dbReference>
<gene>
    <name evidence="15" type="ordered locus">Olsu_1761</name>
</gene>
<organism evidence="15 16">
    <name type="scientific">Olsenella uli (strain ATCC 49627 / DSM 7084 / CCUG 31166 / CIP 109912 / JCM 12494 / LMG 11480 / NCIMB 702895 / VPI D76D-27C)</name>
    <name type="common">Lactobacillus uli</name>
    <dbReference type="NCBI Taxonomy" id="633147"/>
    <lineage>
        <taxon>Bacteria</taxon>
        <taxon>Bacillati</taxon>
        <taxon>Actinomycetota</taxon>
        <taxon>Coriobacteriia</taxon>
        <taxon>Coriobacteriales</taxon>
        <taxon>Atopobiaceae</taxon>
        <taxon>Olsenella</taxon>
    </lineage>
</organism>
<dbReference type="KEGG" id="ols:Olsu_1761"/>
<dbReference type="GO" id="GO:0005886">
    <property type="term" value="C:plasma membrane"/>
    <property type="evidence" value="ECO:0007669"/>
    <property type="project" value="UniProtKB-SubCell"/>
</dbReference>
<dbReference type="PROSITE" id="PS50885">
    <property type="entry name" value="HAMP"/>
    <property type="match status" value="1"/>
</dbReference>
<keyword evidence="10 12" id="KW-0472">Membrane</keyword>
<dbReference type="InterPro" id="IPR004358">
    <property type="entry name" value="Sig_transdc_His_kin-like_C"/>
</dbReference>
<dbReference type="InterPro" id="IPR003661">
    <property type="entry name" value="HisK_dim/P_dom"/>
</dbReference>
<dbReference type="PROSITE" id="PS50109">
    <property type="entry name" value="HIS_KIN"/>
    <property type="match status" value="1"/>
</dbReference>
<dbReference type="AlphaFoldDB" id="E1QXJ6"/>
<dbReference type="HOGENOM" id="CLU_000445_89_6_11"/>
<name>E1QXJ6_OLSUV</name>
<feature type="region of interest" description="Disordered" evidence="11">
    <location>
        <begin position="506"/>
        <end position="532"/>
    </location>
</feature>
<evidence type="ECO:0000256" key="8">
    <source>
        <dbReference type="ARBA" id="ARBA00022989"/>
    </source>
</evidence>
<dbReference type="FunFam" id="3.30.565.10:FF:000006">
    <property type="entry name" value="Sensor histidine kinase WalK"/>
    <property type="match status" value="1"/>
</dbReference>
<sequence length="532" mass="58120">MAADFDNLIDRAYDDLGAQGFDAPKASFNTMRHDVRPGRPVKTFSGRMAFYFALTAIMTAAILSFVLALVWEGQFQSYTRQNMQHVAQQLAAAISAEYQEQGGWTSATLDYAHSSLAVPNDVGMQILDANGKILYDDTWSGSGSERSAASPPAEETDDVVGVPTGADSVVSADVVTLSGAKVGTVRLWAFGSEALLTKSDAAFRMNSYGAILGAAGVAILVACGMAYTASRTLTKPIKKITSTASQIRSGDLSARTGLRGDDEIGCLGETFDSMCSELERDIKFEHRLTSDVAHELRTPLMAMLATVEAMQDGVLPTDDEHLETVAEEVRRLSRLVDAMLHLSRIENGTRQLKVKSDDLVYLVKSLVSMQERMFADKGLRLRFDDKTAEGECFVDMDADLIREAITNIMSNAMRYTPEGGWVVVSVERDRPRGEARVSVQDTGIGIAREDIPRVFSRFWRSDASRERVSGGLGVGLALTKEIVDKHKGTISVESELDKGTTFTIHVPLERKDRPHKAPATDDRQGPQITHRP</sequence>
<evidence type="ECO:0000256" key="12">
    <source>
        <dbReference type="SAM" id="Phobius"/>
    </source>
</evidence>
<dbReference type="CDD" id="cd00082">
    <property type="entry name" value="HisKA"/>
    <property type="match status" value="1"/>
</dbReference>
<evidence type="ECO:0000256" key="6">
    <source>
        <dbReference type="ARBA" id="ARBA00022692"/>
    </source>
</evidence>
<keyword evidence="9" id="KW-0902">Two-component regulatory system</keyword>
<keyword evidence="7 15" id="KW-0418">Kinase</keyword>
<keyword evidence="8 12" id="KW-1133">Transmembrane helix</keyword>
<dbReference type="eggNOG" id="COG5000">
    <property type="taxonomic scope" value="Bacteria"/>
</dbReference>
<dbReference type="InterPro" id="IPR003660">
    <property type="entry name" value="HAMP_dom"/>
</dbReference>
<dbReference type="InterPro" id="IPR036890">
    <property type="entry name" value="HATPase_C_sf"/>
</dbReference>
<keyword evidence="16" id="KW-1185">Reference proteome</keyword>
<evidence type="ECO:0000256" key="11">
    <source>
        <dbReference type="SAM" id="MobiDB-lite"/>
    </source>
</evidence>
<reference evidence="15 16" key="1">
    <citation type="journal article" date="2010" name="Stand. Genomic Sci.">
        <title>Complete genome sequence of Olsenella uli type strain (VPI D76D-27C).</title>
        <authorList>
            <person name="Goker M."/>
            <person name="Held B."/>
            <person name="Lucas S."/>
            <person name="Nolan M."/>
            <person name="Yasawong M."/>
            <person name="Glavina Del Rio T."/>
            <person name="Tice H."/>
            <person name="Cheng J.F."/>
            <person name="Bruce D."/>
            <person name="Detter J.C."/>
            <person name="Tapia R."/>
            <person name="Han C."/>
            <person name="Goodwin L."/>
            <person name="Pitluck S."/>
            <person name="Liolios K."/>
            <person name="Ivanova N."/>
            <person name="Mavromatis K."/>
            <person name="Mikhailova N."/>
            <person name="Pati A."/>
            <person name="Chen A."/>
            <person name="Palaniappan K."/>
            <person name="Land M."/>
            <person name="Hauser L."/>
            <person name="Chang Y.J."/>
            <person name="Jeffries C.D."/>
            <person name="Rohde M."/>
            <person name="Sikorski J."/>
            <person name="Pukall R."/>
            <person name="Woyke T."/>
            <person name="Bristow J."/>
            <person name="Eisen J.A."/>
            <person name="Markowitz V."/>
            <person name="Hugenholtz P."/>
            <person name="Kyrpides N.C."/>
            <person name="Klenk H.P."/>
            <person name="Lapidus A."/>
        </authorList>
    </citation>
    <scope>NUCLEOTIDE SEQUENCE [LARGE SCALE GENOMIC DNA]</scope>
    <source>
        <strain evidence="16">ATCC 49627 / DSM 7084 / CIP 109912 / JCM 12494 / NCIMB 702895 / VPI D76D-27C</strain>
    </source>
</reference>
<evidence type="ECO:0000313" key="16">
    <source>
        <dbReference type="Proteomes" id="UP000000333"/>
    </source>
</evidence>
<dbReference type="PRINTS" id="PR00344">
    <property type="entry name" value="BCTRLSENSOR"/>
</dbReference>
<dbReference type="Gene3D" id="1.10.287.130">
    <property type="match status" value="1"/>
</dbReference>
<comment type="subcellular location">
    <subcellularLocation>
        <location evidence="2">Cell membrane</location>
    </subcellularLocation>
</comment>
<evidence type="ECO:0000259" key="13">
    <source>
        <dbReference type="PROSITE" id="PS50109"/>
    </source>
</evidence>
<evidence type="ECO:0000256" key="1">
    <source>
        <dbReference type="ARBA" id="ARBA00000085"/>
    </source>
</evidence>
<dbReference type="eggNOG" id="COG5002">
    <property type="taxonomic scope" value="Bacteria"/>
</dbReference>
<evidence type="ECO:0000256" key="9">
    <source>
        <dbReference type="ARBA" id="ARBA00023012"/>
    </source>
</evidence>
<dbReference type="PANTHER" id="PTHR45436:SF5">
    <property type="entry name" value="SENSOR HISTIDINE KINASE TRCS"/>
    <property type="match status" value="1"/>
</dbReference>
<protein>
    <recommendedName>
        <fullName evidence="3">histidine kinase</fullName>
        <ecNumber evidence="3">2.7.13.3</ecNumber>
    </recommendedName>
</protein>
<dbReference type="Gene3D" id="6.10.340.10">
    <property type="match status" value="1"/>
</dbReference>
<dbReference type="CDD" id="cd06225">
    <property type="entry name" value="HAMP"/>
    <property type="match status" value="1"/>
</dbReference>
<dbReference type="PATRIC" id="fig|633147.7.peg.1468"/>
<dbReference type="GeneID" id="78513143"/>
<dbReference type="Pfam" id="PF02518">
    <property type="entry name" value="HATPase_c"/>
    <property type="match status" value="1"/>
</dbReference>
<evidence type="ECO:0000256" key="10">
    <source>
        <dbReference type="ARBA" id="ARBA00023136"/>
    </source>
</evidence>
<evidence type="ECO:0000313" key="15">
    <source>
        <dbReference type="EMBL" id="ADK68849.1"/>
    </source>
</evidence>
<dbReference type="SUPFAM" id="SSF47384">
    <property type="entry name" value="Homodimeric domain of signal transducing histidine kinase"/>
    <property type="match status" value="1"/>
</dbReference>
<dbReference type="Pfam" id="PF00512">
    <property type="entry name" value="HisKA"/>
    <property type="match status" value="1"/>
</dbReference>
<keyword evidence="4" id="KW-0597">Phosphoprotein</keyword>
<dbReference type="InterPro" id="IPR036097">
    <property type="entry name" value="HisK_dim/P_sf"/>
</dbReference>
<keyword evidence="6 12" id="KW-0812">Transmembrane</keyword>
<dbReference type="Proteomes" id="UP000000333">
    <property type="component" value="Chromosome"/>
</dbReference>
<evidence type="ECO:0000256" key="2">
    <source>
        <dbReference type="ARBA" id="ARBA00004236"/>
    </source>
</evidence>
<feature type="transmembrane region" description="Helical" evidence="12">
    <location>
        <begin position="49"/>
        <end position="71"/>
    </location>
</feature>
<evidence type="ECO:0000256" key="7">
    <source>
        <dbReference type="ARBA" id="ARBA00022777"/>
    </source>
</evidence>
<dbReference type="RefSeq" id="WP_013252600.1">
    <property type="nucleotide sequence ID" value="NC_014363.1"/>
</dbReference>
<evidence type="ECO:0000259" key="14">
    <source>
        <dbReference type="PROSITE" id="PS50885"/>
    </source>
</evidence>
<dbReference type="InterPro" id="IPR005467">
    <property type="entry name" value="His_kinase_dom"/>
</dbReference>
<dbReference type="SMART" id="SM00387">
    <property type="entry name" value="HATPase_c"/>
    <property type="match status" value="1"/>
</dbReference>
<feature type="domain" description="Histidine kinase" evidence="13">
    <location>
        <begin position="291"/>
        <end position="510"/>
    </location>
</feature>
<dbReference type="InterPro" id="IPR003594">
    <property type="entry name" value="HATPase_dom"/>
</dbReference>
<dbReference type="Pfam" id="PF00672">
    <property type="entry name" value="HAMP"/>
    <property type="match status" value="1"/>
</dbReference>
<dbReference type="EMBL" id="CP002106">
    <property type="protein sequence ID" value="ADK68849.1"/>
    <property type="molecule type" value="Genomic_DNA"/>
</dbReference>
<evidence type="ECO:0000256" key="4">
    <source>
        <dbReference type="ARBA" id="ARBA00022553"/>
    </source>
</evidence>
<dbReference type="InterPro" id="IPR050428">
    <property type="entry name" value="TCS_sensor_his_kinase"/>
</dbReference>
<evidence type="ECO:0000256" key="5">
    <source>
        <dbReference type="ARBA" id="ARBA00022679"/>
    </source>
</evidence>
<evidence type="ECO:0000256" key="3">
    <source>
        <dbReference type="ARBA" id="ARBA00012438"/>
    </source>
</evidence>
<dbReference type="PANTHER" id="PTHR45436">
    <property type="entry name" value="SENSOR HISTIDINE KINASE YKOH"/>
    <property type="match status" value="1"/>
</dbReference>
<dbReference type="GO" id="GO:0000155">
    <property type="term" value="F:phosphorelay sensor kinase activity"/>
    <property type="evidence" value="ECO:0007669"/>
    <property type="project" value="InterPro"/>
</dbReference>
<dbReference type="SUPFAM" id="SSF158472">
    <property type="entry name" value="HAMP domain-like"/>
    <property type="match status" value="1"/>
</dbReference>
<dbReference type="Gene3D" id="3.30.565.10">
    <property type="entry name" value="Histidine kinase-like ATPase, C-terminal domain"/>
    <property type="match status" value="1"/>
</dbReference>